<dbReference type="EMBL" id="CP113520">
    <property type="protein sequence ID" value="WAJ31139.1"/>
    <property type="molecule type" value="Genomic_DNA"/>
</dbReference>
<accession>A0ACD4NW97</accession>
<name>A0ACD4NW97_9HYPH</name>
<gene>
    <name evidence="1" type="ORF">OXU80_13445</name>
</gene>
<sequence>MEEILASIRRIIEPEGTASAPVFTSLAGEDTSAPMRATVAEAPKAAAIESLTMLAVEPVAPAAVEAASASDDLTATRPWGVEANDARPSPAARDLRSPITAGFDRFASALQRLNRRPEKLSVASTTAVTAVASVPATARSADQALLRQETSMAVAKLRAVADSMGGRARATAAPAAVATLAEVAPDTTTAVVELAENVVVEAAPAVTPILLAPEPMPVPAEPEAVCEPEVVAEFITVVPPAAANDAGDRRAEAEGFDEAALMMALHEEMERAPAAATGTTALAMLPVAREVVAVEPRIAEIGALIAEEAGGRTAEAFADLASAVRAGTMGSMEEIVRGLLQPMLREWMDDNLPHLVERMVQDEIHRAARGSAAA</sequence>
<dbReference type="Proteomes" id="UP001163223">
    <property type="component" value="Chromosome"/>
</dbReference>
<evidence type="ECO:0000313" key="1">
    <source>
        <dbReference type="EMBL" id="WAJ31139.1"/>
    </source>
</evidence>
<protein>
    <submittedName>
        <fullName evidence="1">DUF2497 domain-containing protein</fullName>
    </submittedName>
</protein>
<evidence type="ECO:0000313" key="2">
    <source>
        <dbReference type="Proteomes" id="UP001163223"/>
    </source>
</evidence>
<proteinExistence type="predicted"/>
<organism evidence="1 2">
    <name type="scientific">Antarcticirhabdus aurantiaca</name>
    <dbReference type="NCBI Taxonomy" id="2606717"/>
    <lineage>
        <taxon>Bacteria</taxon>
        <taxon>Pseudomonadati</taxon>
        <taxon>Pseudomonadota</taxon>
        <taxon>Alphaproteobacteria</taxon>
        <taxon>Hyphomicrobiales</taxon>
        <taxon>Aurantimonadaceae</taxon>
        <taxon>Antarcticirhabdus</taxon>
    </lineage>
</organism>
<keyword evidence="2" id="KW-1185">Reference proteome</keyword>
<reference evidence="1" key="1">
    <citation type="submission" date="2022-11" db="EMBL/GenBank/DDBJ databases">
        <title>beta-Carotene-producing bacterium, Jeongeuplla avenae sp. nov., alleviates the salt stress of Arabidopsis seedlings.</title>
        <authorList>
            <person name="Jiang L."/>
            <person name="Lee J."/>
        </authorList>
    </citation>
    <scope>NUCLEOTIDE SEQUENCE</scope>
    <source>
        <strain evidence="1">DY_R2A_6</strain>
    </source>
</reference>